<proteinExistence type="predicted"/>
<name>A0A5B6V8Z9_9ROSI</name>
<comment type="caution">
    <text evidence="1">The sequence shown here is derived from an EMBL/GenBank/DDBJ whole genome shotgun (WGS) entry which is preliminary data.</text>
</comment>
<organism evidence="1 2">
    <name type="scientific">Gossypium australe</name>
    <dbReference type="NCBI Taxonomy" id="47621"/>
    <lineage>
        <taxon>Eukaryota</taxon>
        <taxon>Viridiplantae</taxon>
        <taxon>Streptophyta</taxon>
        <taxon>Embryophyta</taxon>
        <taxon>Tracheophyta</taxon>
        <taxon>Spermatophyta</taxon>
        <taxon>Magnoliopsida</taxon>
        <taxon>eudicotyledons</taxon>
        <taxon>Gunneridae</taxon>
        <taxon>Pentapetalae</taxon>
        <taxon>rosids</taxon>
        <taxon>malvids</taxon>
        <taxon>Malvales</taxon>
        <taxon>Malvaceae</taxon>
        <taxon>Malvoideae</taxon>
        <taxon>Gossypium</taxon>
    </lineage>
</organism>
<sequence length="130" mass="14795">MQVPYAAAAVSTVMVFAPPSVSSLLPFCCKFCYVIGKNLHRNLSNYTVTRYCIKTSWPQRTDFIVRTNDHYFSFVLMQHCFCLKGHHFISLALVSFALQSLWYEHMIAFIQSLMIGRAPSTSNAENSTEV</sequence>
<dbReference type="EMBL" id="SMMG02000007">
    <property type="protein sequence ID" value="KAA3465513.1"/>
    <property type="molecule type" value="Genomic_DNA"/>
</dbReference>
<evidence type="ECO:0000313" key="1">
    <source>
        <dbReference type="EMBL" id="KAA3465513.1"/>
    </source>
</evidence>
<dbReference type="OrthoDB" id="419616at2759"/>
<dbReference type="Proteomes" id="UP000325315">
    <property type="component" value="Unassembled WGS sequence"/>
</dbReference>
<protein>
    <submittedName>
        <fullName evidence="1">Hippocampus abundant transcript-like protein 1</fullName>
    </submittedName>
</protein>
<gene>
    <name evidence="1" type="ORF">EPI10_000672</name>
</gene>
<accession>A0A5B6V8Z9</accession>
<dbReference type="AlphaFoldDB" id="A0A5B6V8Z9"/>
<reference evidence="2" key="1">
    <citation type="journal article" date="2019" name="Plant Biotechnol. J.">
        <title>Genome sequencing of the Australian wild diploid species Gossypium australe highlights disease resistance and delayed gland morphogenesis.</title>
        <authorList>
            <person name="Cai Y."/>
            <person name="Cai X."/>
            <person name="Wang Q."/>
            <person name="Wang P."/>
            <person name="Zhang Y."/>
            <person name="Cai C."/>
            <person name="Xu Y."/>
            <person name="Wang K."/>
            <person name="Zhou Z."/>
            <person name="Wang C."/>
            <person name="Geng S."/>
            <person name="Li B."/>
            <person name="Dong Q."/>
            <person name="Hou Y."/>
            <person name="Wang H."/>
            <person name="Ai P."/>
            <person name="Liu Z."/>
            <person name="Yi F."/>
            <person name="Sun M."/>
            <person name="An G."/>
            <person name="Cheng J."/>
            <person name="Zhang Y."/>
            <person name="Shi Q."/>
            <person name="Xie Y."/>
            <person name="Shi X."/>
            <person name="Chang Y."/>
            <person name="Huang F."/>
            <person name="Chen Y."/>
            <person name="Hong S."/>
            <person name="Mi L."/>
            <person name="Sun Q."/>
            <person name="Zhang L."/>
            <person name="Zhou B."/>
            <person name="Peng R."/>
            <person name="Zhang X."/>
            <person name="Liu F."/>
        </authorList>
    </citation>
    <scope>NUCLEOTIDE SEQUENCE [LARGE SCALE GENOMIC DNA]</scope>
    <source>
        <strain evidence="2">cv. PA1801</strain>
    </source>
</reference>
<evidence type="ECO:0000313" key="2">
    <source>
        <dbReference type="Proteomes" id="UP000325315"/>
    </source>
</evidence>
<keyword evidence="2" id="KW-1185">Reference proteome</keyword>